<dbReference type="AlphaFoldDB" id="A0A653D8D0"/>
<dbReference type="EMBL" id="CAACVG010010332">
    <property type="protein sequence ID" value="VEN55577.1"/>
    <property type="molecule type" value="Genomic_DNA"/>
</dbReference>
<reference evidence="1 2" key="1">
    <citation type="submission" date="2019-01" db="EMBL/GenBank/DDBJ databases">
        <authorList>
            <person name="Sayadi A."/>
        </authorList>
    </citation>
    <scope>NUCLEOTIDE SEQUENCE [LARGE SCALE GENOMIC DNA]</scope>
</reference>
<name>A0A653D8D0_CALMS</name>
<evidence type="ECO:0000313" key="2">
    <source>
        <dbReference type="Proteomes" id="UP000410492"/>
    </source>
</evidence>
<dbReference type="Proteomes" id="UP000410492">
    <property type="component" value="Unassembled WGS sequence"/>
</dbReference>
<sequence length="41" mass="4511">MNMSVHLCSTYISAVKCGLGCYQNEQFVNFGNYSILSSCPT</sequence>
<organism evidence="1 2">
    <name type="scientific">Callosobruchus maculatus</name>
    <name type="common">Southern cowpea weevil</name>
    <name type="synonym">Pulse bruchid</name>
    <dbReference type="NCBI Taxonomy" id="64391"/>
    <lineage>
        <taxon>Eukaryota</taxon>
        <taxon>Metazoa</taxon>
        <taxon>Ecdysozoa</taxon>
        <taxon>Arthropoda</taxon>
        <taxon>Hexapoda</taxon>
        <taxon>Insecta</taxon>
        <taxon>Pterygota</taxon>
        <taxon>Neoptera</taxon>
        <taxon>Endopterygota</taxon>
        <taxon>Coleoptera</taxon>
        <taxon>Polyphaga</taxon>
        <taxon>Cucujiformia</taxon>
        <taxon>Chrysomeloidea</taxon>
        <taxon>Chrysomelidae</taxon>
        <taxon>Bruchinae</taxon>
        <taxon>Bruchini</taxon>
        <taxon>Callosobruchus</taxon>
    </lineage>
</organism>
<accession>A0A653D8D0</accession>
<evidence type="ECO:0000313" key="1">
    <source>
        <dbReference type="EMBL" id="VEN55577.1"/>
    </source>
</evidence>
<dbReference type="OrthoDB" id="6785895at2759"/>
<protein>
    <submittedName>
        <fullName evidence="1">Uncharacterized protein</fullName>
    </submittedName>
</protein>
<gene>
    <name evidence="1" type="ORF">CALMAC_LOCUS14722</name>
</gene>
<proteinExistence type="predicted"/>
<keyword evidence="2" id="KW-1185">Reference proteome</keyword>